<name>W0B8H3_9GAMM</name>
<gene>
    <name evidence="1" type="ORF">Loa_01264</name>
</gene>
<dbReference type="STRING" id="1268635.Loa_01264"/>
<evidence type="ECO:0000313" key="1">
    <source>
        <dbReference type="EMBL" id="AHE66818.1"/>
    </source>
</evidence>
<accession>W0B8H3</accession>
<organism evidence="1 2">
    <name type="scientific">Legionella oakridgensis ATCC 33761 = DSM 21215</name>
    <dbReference type="NCBI Taxonomy" id="1268635"/>
    <lineage>
        <taxon>Bacteria</taxon>
        <taxon>Pseudomonadati</taxon>
        <taxon>Pseudomonadota</taxon>
        <taxon>Gammaproteobacteria</taxon>
        <taxon>Legionellales</taxon>
        <taxon>Legionellaceae</taxon>
        <taxon>Legionella</taxon>
    </lineage>
</organism>
<dbReference type="PATRIC" id="fig|1268635.3.peg.1270"/>
<keyword evidence="2" id="KW-1185">Reference proteome</keyword>
<dbReference type="HOGENOM" id="CLU_2356258_0_0_6"/>
<evidence type="ECO:0000313" key="2">
    <source>
        <dbReference type="Proteomes" id="UP000018838"/>
    </source>
</evidence>
<proteinExistence type="predicted"/>
<reference evidence="1 2" key="1">
    <citation type="journal article" date="2013" name="Int. J. Med. Microbiol.">
        <title>Legionella oakridgensis ATCC 33761 genome sequence and phenotypic characterization reveals its replication capacity in amoebae.</title>
        <authorList>
            <person name="Brzuszkiewicz E."/>
            <person name="Schulz T."/>
            <person name="Rydzewski K."/>
            <person name="Daniel R."/>
            <person name="Gillmaier N."/>
            <person name="Dittmann C."/>
            <person name="Holland G."/>
            <person name="Schunder E."/>
            <person name="Lautner M."/>
            <person name="Eisenreich W."/>
            <person name="Luck C."/>
            <person name="Heuner K."/>
        </authorList>
    </citation>
    <scope>NUCLEOTIDE SEQUENCE [LARGE SCALE GENOMIC DNA]</scope>
    <source>
        <strain>OR-10</strain>
        <strain evidence="2">ATCC 33761</strain>
    </source>
</reference>
<protein>
    <submittedName>
        <fullName evidence="1">Uncharacterized protein</fullName>
    </submittedName>
</protein>
<dbReference type="KEGG" id="lok:Loa_01264"/>
<dbReference type="Proteomes" id="UP000018838">
    <property type="component" value="Chromosome"/>
</dbReference>
<dbReference type="EMBL" id="CP004006">
    <property type="protein sequence ID" value="AHE66818.1"/>
    <property type="molecule type" value="Genomic_DNA"/>
</dbReference>
<dbReference type="AlphaFoldDB" id="W0B8H3"/>
<sequence length="96" mass="10820">MIKFMESIRNDGHYTSDEDKFAATAKRMHDIAADRADSAWLQNKKLGLFGSGRSPEVQKLYNAMKQDDFSLNSEITKNFLLGRESAAPSSERAFKS</sequence>